<dbReference type="OrthoDB" id="387486at2"/>
<proteinExistence type="predicted"/>
<keyword evidence="3" id="KW-1185">Reference proteome</keyword>
<dbReference type="InterPro" id="IPR043129">
    <property type="entry name" value="ATPase_NBD"/>
</dbReference>
<feature type="domain" description="SHS2" evidence="1">
    <location>
        <begin position="6"/>
        <end position="196"/>
    </location>
</feature>
<reference evidence="2 3" key="1">
    <citation type="submission" date="2019-11" db="EMBL/GenBank/DDBJ databases">
        <title>Complete genome sequence of Spiroplasma tabanidicola TAUS-1 (DSM 22603).</title>
        <authorList>
            <person name="Huang C.-T."/>
            <person name="Lin Y.-C."/>
            <person name="Kuo C.-H."/>
        </authorList>
    </citation>
    <scope>NUCLEOTIDE SEQUENCE [LARGE SCALE GENOMIC DNA]</scope>
    <source>
        <strain evidence="2 3">TAUS-1</strain>
    </source>
</reference>
<accession>A0A6I6C9M7</accession>
<dbReference type="AlphaFoldDB" id="A0A6I6C9M7"/>
<dbReference type="Proteomes" id="UP000424468">
    <property type="component" value="Chromosome"/>
</dbReference>
<evidence type="ECO:0000313" key="3">
    <source>
        <dbReference type="Proteomes" id="UP000424468"/>
    </source>
</evidence>
<gene>
    <name evidence="2" type="primary">ftsA</name>
    <name evidence="2" type="ORF">STABA_v1c08030</name>
</gene>
<organism evidence="2 3">
    <name type="scientific">Spiroplasma tabanidicola</name>
    <dbReference type="NCBI Taxonomy" id="324079"/>
    <lineage>
        <taxon>Bacteria</taxon>
        <taxon>Bacillati</taxon>
        <taxon>Mycoplasmatota</taxon>
        <taxon>Mollicutes</taxon>
        <taxon>Entomoplasmatales</taxon>
        <taxon>Spiroplasmataceae</taxon>
        <taxon>Spiroplasma</taxon>
    </lineage>
</organism>
<dbReference type="RefSeq" id="WP_156006835.1">
    <property type="nucleotide sequence ID" value="NZ_CP046276.1"/>
</dbReference>
<protein>
    <submittedName>
        <fullName evidence="2">Cell division protein FtsA</fullName>
    </submittedName>
</protein>
<dbReference type="Gene3D" id="3.30.420.40">
    <property type="match status" value="1"/>
</dbReference>
<dbReference type="EMBL" id="CP046276">
    <property type="protein sequence ID" value="QGS52159.1"/>
    <property type="molecule type" value="Genomic_DNA"/>
</dbReference>
<evidence type="ECO:0000313" key="2">
    <source>
        <dbReference type="EMBL" id="QGS52159.1"/>
    </source>
</evidence>
<dbReference type="InterPro" id="IPR003494">
    <property type="entry name" value="SHS2_FtsA"/>
</dbReference>
<evidence type="ECO:0000259" key="1">
    <source>
        <dbReference type="SMART" id="SM00842"/>
    </source>
</evidence>
<keyword evidence="2" id="KW-0132">Cell division</keyword>
<dbReference type="SUPFAM" id="SSF53067">
    <property type="entry name" value="Actin-like ATPase domain"/>
    <property type="match status" value="1"/>
</dbReference>
<dbReference type="GO" id="GO:0051301">
    <property type="term" value="P:cell division"/>
    <property type="evidence" value="ECO:0007669"/>
    <property type="project" value="UniProtKB-KW"/>
</dbReference>
<name>A0A6I6C9M7_9MOLU</name>
<keyword evidence="2" id="KW-0131">Cell cycle</keyword>
<dbReference type="SMART" id="SM00842">
    <property type="entry name" value="FtsA"/>
    <property type="match status" value="1"/>
</dbReference>
<sequence>MENEIYAVVEITKKDIRFIVGKYRNNLGLKVIFKERVKGNWLNENDEVLDINSAKQHLSKLIRKYENTYNEKIINVGIVYPIKTLKIAQTNLHIIIDNDKKIITHEHIKKLYKDAVVINENENTVVINVRPYEYVLNNKDRRNSINVGMIANSVAMYAKAYTLDKKVVDSHMEVVQKCEKNILAKYIQTYALAKQCIEEKNFKEPSALVDWNIKTLEIGFFAKETLVKKISKPIGIDKIFSNIAKKIYAKNKVVETYIFKMLNFKSTKNDDLIIYRKYISSEKRTLEISIKQLKDLFLEEMNYIIDLIDLEIQNEFITKVRDFKVFFNGKVTEISGFDKMISRSNFKNKVFIYYSLVTGANEIWTSSLCGAIKSCHDVNKNAQIFKTSTIEYSKVEKHQQLMQNNQQGLMQNPMSNLYTGINNVPNIVQNQMSQPQMMHRQNFTNLQNQSIYDINNINNQQNYQNVNNFANQNGIIKKQTNR</sequence>
<dbReference type="KEGG" id="stab:STABA_v1c08030"/>